<dbReference type="GO" id="GO:0004065">
    <property type="term" value="F:arylsulfatase activity"/>
    <property type="evidence" value="ECO:0007669"/>
    <property type="project" value="TreeGrafter"/>
</dbReference>
<reference evidence="3" key="1">
    <citation type="submission" date="2018-05" db="EMBL/GenBank/DDBJ databases">
        <authorList>
            <person name="Lanie J.A."/>
            <person name="Ng W.-L."/>
            <person name="Kazmierczak K.M."/>
            <person name="Andrzejewski T.M."/>
            <person name="Davidsen T.M."/>
            <person name="Wayne K.J."/>
            <person name="Tettelin H."/>
            <person name="Glass J.I."/>
            <person name="Rusch D."/>
            <person name="Podicherti R."/>
            <person name="Tsui H.-C.T."/>
            <person name="Winkler M.E."/>
        </authorList>
    </citation>
    <scope>NUCLEOTIDE SEQUENCE</scope>
</reference>
<evidence type="ECO:0000256" key="1">
    <source>
        <dbReference type="ARBA" id="ARBA00008779"/>
    </source>
</evidence>
<evidence type="ECO:0000313" key="3">
    <source>
        <dbReference type="EMBL" id="SVB13488.1"/>
    </source>
</evidence>
<gene>
    <name evidence="3" type="ORF">METZ01_LOCUS166342</name>
</gene>
<dbReference type="PANTHER" id="PTHR42693">
    <property type="entry name" value="ARYLSULFATASE FAMILY MEMBER"/>
    <property type="match status" value="1"/>
</dbReference>
<evidence type="ECO:0000259" key="2">
    <source>
        <dbReference type="Pfam" id="PF00884"/>
    </source>
</evidence>
<organism evidence="3">
    <name type="scientific">marine metagenome</name>
    <dbReference type="NCBI Taxonomy" id="408172"/>
    <lineage>
        <taxon>unclassified sequences</taxon>
        <taxon>metagenomes</taxon>
        <taxon>ecological metagenomes</taxon>
    </lineage>
</organism>
<sequence length="375" mass="43505">MNKQNVIIVMIDGGRLDFATNSKVFTKLKNQSAFFSQSITYAPHTIAAMHAVFSGSYGSRTGTNSYWSTFQFKKNKFKTLTEYLKDFNYYTHADVINRLVIPKQGFDKYVIHDEENDVLLERHIDLIHEMNALSKKQENFFLYLHYSNIHTGIMNEVLKVYDNFNKDFFSNKKLNQERYTKLFKGAENYLEAILNEIFHLGLNKNSIVLVMSDHGISVGEKIGERAYGAFCYDYTLRTFAYFIIPGISSREINQQVRTIDFMPTILDYLQIALDNNYERVDGTSLMPLIQGVSIPEQIAYSETGNPFNKKKPPKEPNTKSVRTSKWKLILNQHNDSKELYNLEFDPNEEKNLFGTGEKIESFLWEKLQKLAKVSI</sequence>
<dbReference type="PANTHER" id="PTHR42693:SF33">
    <property type="entry name" value="ARYLSULFATASE"/>
    <property type="match status" value="1"/>
</dbReference>
<protein>
    <recommendedName>
        <fullName evidence="2">Sulfatase N-terminal domain-containing protein</fullName>
    </recommendedName>
</protein>
<accession>A0A382BI32</accession>
<dbReference type="Gene3D" id="3.30.1120.10">
    <property type="match status" value="1"/>
</dbReference>
<dbReference type="InterPro" id="IPR017850">
    <property type="entry name" value="Alkaline_phosphatase_core_sf"/>
</dbReference>
<dbReference type="EMBL" id="UINC01029927">
    <property type="protein sequence ID" value="SVB13488.1"/>
    <property type="molecule type" value="Genomic_DNA"/>
</dbReference>
<proteinExistence type="inferred from homology"/>
<dbReference type="Pfam" id="PF00884">
    <property type="entry name" value="Sulfatase"/>
    <property type="match status" value="1"/>
</dbReference>
<dbReference type="Gene3D" id="3.40.720.10">
    <property type="entry name" value="Alkaline Phosphatase, subunit A"/>
    <property type="match status" value="1"/>
</dbReference>
<name>A0A382BI32_9ZZZZ</name>
<dbReference type="InterPro" id="IPR000917">
    <property type="entry name" value="Sulfatase_N"/>
</dbReference>
<dbReference type="InterPro" id="IPR050738">
    <property type="entry name" value="Sulfatase"/>
</dbReference>
<comment type="similarity">
    <text evidence="1">Belongs to the sulfatase family.</text>
</comment>
<dbReference type="SUPFAM" id="SSF53649">
    <property type="entry name" value="Alkaline phosphatase-like"/>
    <property type="match status" value="1"/>
</dbReference>
<feature type="domain" description="Sulfatase N-terminal" evidence="2">
    <location>
        <begin position="4"/>
        <end position="270"/>
    </location>
</feature>
<dbReference type="AlphaFoldDB" id="A0A382BI32"/>